<organism evidence="2 3">
    <name type="scientific">Mycena metata</name>
    <dbReference type="NCBI Taxonomy" id="1033252"/>
    <lineage>
        <taxon>Eukaryota</taxon>
        <taxon>Fungi</taxon>
        <taxon>Dikarya</taxon>
        <taxon>Basidiomycota</taxon>
        <taxon>Agaricomycotina</taxon>
        <taxon>Agaricomycetes</taxon>
        <taxon>Agaricomycetidae</taxon>
        <taxon>Agaricales</taxon>
        <taxon>Marasmiineae</taxon>
        <taxon>Mycenaceae</taxon>
        <taxon>Mycena</taxon>
    </lineage>
</organism>
<dbReference type="AlphaFoldDB" id="A0AAD7I650"/>
<protein>
    <submittedName>
        <fullName evidence="2">Uncharacterized protein</fullName>
    </submittedName>
</protein>
<reference evidence="2" key="1">
    <citation type="submission" date="2023-03" db="EMBL/GenBank/DDBJ databases">
        <title>Massive genome expansion in bonnet fungi (Mycena s.s.) driven by repeated elements and novel gene families across ecological guilds.</title>
        <authorList>
            <consortium name="Lawrence Berkeley National Laboratory"/>
            <person name="Harder C.B."/>
            <person name="Miyauchi S."/>
            <person name="Viragh M."/>
            <person name="Kuo A."/>
            <person name="Thoen E."/>
            <person name="Andreopoulos B."/>
            <person name="Lu D."/>
            <person name="Skrede I."/>
            <person name="Drula E."/>
            <person name="Henrissat B."/>
            <person name="Morin E."/>
            <person name="Kohler A."/>
            <person name="Barry K."/>
            <person name="LaButti K."/>
            <person name="Morin E."/>
            <person name="Salamov A."/>
            <person name="Lipzen A."/>
            <person name="Mereny Z."/>
            <person name="Hegedus B."/>
            <person name="Baldrian P."/>
            <person name="Stursova M."/>
            <person name="Weitz H."/>
            <person name="Taylor A."/>
            <person name="Grigoriev I.V."/>
            <person name="Nagy L.G."/>
            <person name="Martin F."/>
            <person name="Kauserud H."/>
        </authorList>
    </citation>
    <scope>NUCLEOTIDE SEQUENCE</scope>
    <source>
        <strain evidence="2">CBHHK182m</strain>
    </source>
</reference>
<keyword evidence="3" id="KW-1185">Reference proteome</keyword>
<name>A0AAD7I650_9AGAR</name>
<feature type="region of interest" description="Disordered" evidence="1">
    <location>
        <begin position="183"/>
        <end position="205"/>
    </location>
</feature>
<sequence length="205" mass="22122">MRASWAPSYFSSCAFLGGRGVGARCAEGCVCGEDELEPRGSAVDLGLDVVRARAKQRWGQIGTGVAMWTYMICSRACSGFYRRMGGVFPRGICIRAPCQSISNGGRSSRILVFSRVWVLFRIGLRLGEFPPRGEQLSMRDYPASSSCRPFLAAVGFLSVGGLHVAQGSGWSAAPVFLNARATEGDGREEPTWATQAPSSRTRERG</sequence>
<dbReference type="Proteomes" id="UP001215598">
    <property type="component" value="Unassembled WGS sequence"/>
</dbReference>
<evidence type="ECO:0000256" key="1">
    <source>
        <dbReference type="SAM" id="MobiDB-lite"/>
    </source>
</evidence>
<proteinExistence type="predicted"/>
<accession>A0AAD7I650</accession>
<dbReference type="EMBL" id="JARKIB010000130">
    <property type="protein sequence ID" value="KAJ7734850.1"/>
    <property type="molecule type" value="Genomic_DNA"/>
</dbReference>
<evidence type="ECO:0000313" key="2">
    <source>
        <dbReference type="EMBL" id="KAJ7734850.1"/>
    </source>
</evidence>
<evidence type="ECO:0000313" key="3">
    <source>
        <dbReference type="Proteomes" id="UP001215598"/>
    </source>
</evidence>
<comment type="caution">
    <text evidence="2">The sequence shown here is derived from an EMBL/GenBank/DDBJ whole genome shotgun (WGS) entry which is preliminary data.</text>
</comment>
<gene>
    <name evidence="2" type="ORF">B0H16DRAFT_151422</name>
</gene>